<evidence type="ECO:0000313" key="1">
    <source>
        <dbReference type="EMBL" id="KAF0752971.1"/>
    </source>
</evidence>
<dbReference type="OrthoDB" id="6625366at2759"/>
<organism evidence="1 2">
    <name type="scientific">Aphis craccivora</name>
    <name type="common">Cowpea aphid</name>
    <dbReference type="NCBI Taxonomy" id="307492"/>
    <lineage>
        <taxon>Eukaryota</taxon>
        <taxon>Metazoa</taxon>
        <taxon>Ecdysozoa</taxon>
        <taxon>Arthropoda</taxon>
        <taxon>Hexapoda</taxon>
        <taxon>Insecta</taxon>
        <taxon>Pterygota</taxon>
        <taxon>Neoptera</taxon>
        <taxon>Paraneoptera</taxon>
        <taxon>Hemiptera</taxon>
        <taxon>Sternorrhyncha</taxon>
        <taxon>Aphidomorpha</taxon>
        <taxon>Aphidoidea</taxon>
        <taxon>Aphididae</taxon>
        <taxon>Aphidini</taxon>
        <taxon>Aphis</taxon>
        <taxon>Aphis</taxon>
    </lineage>
</organism>
<dbReference type="EMBL" id="VUJU01004875">
    <property type="protein sequence ID" value="KAF0752971.1"/>
    <property type="molecule type" value="Genomic_DNA"/>
</dbReference>
<dbReference type="AlphaFoldDB" id="A0A6G0YCD9"/>
<comment type="caution">
    <text evidence="1">The sequence shown here is derived from an EMBL/GenBank/DDBJ whole genome shotgun (WGS) entry which is preliminary data.</text>
</comment>
<name>A0A6G0YCD9_APHCR</name>
<evidence type="ECO:0000313" key="2">
    <source>
        <dbReference type="Proteomes" id="UP000478052"/>
    </source>
</evidence>
<gene>
    <name evidence="1" type="ORF">FWK35_00025390</name>
</gene>
<protein>
    <submittedName>
        <fullName evidence="1">Dimer Tnp hAT domain-containing protein</fullName>
    </submittedName>
</protein>
<proteinExistence type="predicted"/>
<sequence length="42" mass="4847">MKYAPINSVDITSSFSTYKNILPDNRVSFTTENLEKYMVITN</sequence>
<accession>A0A6G0YCD9</accession>
<reference evidence="1 2" key="1">
    <citation type="submission" date="2019-08" db="EMBL/GenBank/DDBJ databases">
        <title>Whole genome of Aphis craccivora.</title>
        <authorList>
            <person name="Voronova N.V."/>
            <person name="Shulinski R.S."/>
            <person name="Bandarenka Y.V."/>
            <person name="Zhorov D.G."/>
            <person name="Warner D."/>
        </authorList>
    </citation>
    <scope>NUCLEOTIDE SEQUENCE [LARGE SCALE GENOMIC DNA]</scope>
    <source>
        <strain evidence="1">180601</strain>
        <tissue evidence="1">Whole Body</tissue>
    </source>
</reference>
<dbReference type="Proteomes" id="UP000478052">
    <property type="component" value="Unassembled WGS sequence"/>
</dbReference>
<keyword evidence="2" id="KW-1185">Reference proteome</keyword>